<dbReference type="PANTHER" id="PTHR33973:SF4">
    <property type="entry name" value="OS07G0153300 PROTEIN"/>
    <property type="match status" value="1"/>
</dbReference>
<comment type="caution">
    <text evidence="1">The sequence shown here is derived from an EMBL/GenBank/DDBJ whole genome shotgun (WGS) entry which is preliminary data.</text>
</comment>
<accession>A0A4U0XFZ9</accession>
<dbReference type="EMBL" id="NAJN01000328">
    <property type="protein sequence ID" value="TKA74886.1"/>
    <property type="molecule type" value="Genomic_DNA"/>
</dbReference>
<dbReference type="Pfam" id="PF07103">
    <property type="entry name" value="DUF1365"/>
    <property type="match status" value="1"/>
</dbReference>
<keyword evidence="2" id="KW-1185">Reference proteome</keyword>
<sequence>MFPQKHSFSYSYLFVGTPVDYQGRAGSILSVDVQRKEGWFNIRASDYLERGGIGVGLRGKLEAYLRSQGVEEKRYPYGYFVTAPRFLGYSFNPVSFWYLYDHNKALKAMVLEVNNTFDERRMYFLHATDAEDSASPRADSSQNGDTSDIVAHAEKHARPHAVKFTNAWEKDFHVSPFNSRKGTYTLVAHDPFYFKNGTQHVIDNTIVLKSSKQHAKLVARAFSDGTPLDPKSLSRWDTFRFVASWWWVGLVTFPRIVKEAYKLYFKRKLHIWFRPEIMLSSIGRNATDTEKVLEGFHQQYLADLVHSATVPIQLSYTPSPGLGDARLLNSQSTMTYRGTPVPCLHIKVLSPAFYSRFVHFAHTSEAFDRECLCTDEKNQTVSVSDARLLNELLSTSKPPVSAAPPTYLFDGLRWEMLRSLRCPPAAPAYPPPLISDTNTAVKDIRSLGLSPMDRFVRDHCADAWLYRRKVTELFMAQRFAFGFTVVIGAADLLFRLLLLCLAQYWLAGGPLSEAGRAGQGTHSVIAARAVDLVVVNMVHVWAFAKGF</sequence>
<proteinExistence type="predicted"/>
<protein>
    <submittedName>
        <fullName evidence="1">Uncharacterized protein</fullName>
    </submittedName>
</protein>
<name>A0A4U0XFZ9_9PEZI</name>
<dbReference type="InterPro" id="IPR010775">
    <property type="entry name" value="DUF1365"/>
</dbReference>
<dbReference type="OrthoDB" id="3340520at2759"/>
<dbReference type="AlphaFoldDB" id="A0A4U0XFZ9"/>
<evidence type="ECO:0000313" key="2">
    <source>
        <dbReference type="Proteomes" id="UP000308768"/>
    </source>
</evidence>
<evidence type="ECO:0000313" key="1">
    <source>
        <dbReference type="EMBL" id="TKA74886.1"/>
    </source>
</evidence>
<dbReference type="Proteomes" id="UP000308768">
    <property type="component" value="Unassembled WGS sequence"/>
</dbReference>
<dbReference type="PANTHER" id="PTHR33973">
    <property type="entry name" value="OS07G0153300 PROTEIN"/>
    <property type="match status" value="1"/>
</dbReference>
<reference evidence="1 2" key="1">
    <citation type="submission" date="2017-03" db="EMBL/GenBank/DDBJ databases">
        <title>Genomes of endolithic fungi from Antarctica.</title>
        <authorList>
            <person name="Coleine C."/>
            <person name="Masonjones S."/>
            <person name="Stajich J.E."/>
        </authorList>
    </citation>
    <scope>NUCLEOTIDE SEQUENCE [LARGE SCALE GENOMIC DNA]</scope>
    <source>
        <strain evidence="1 2">CCFEE 5187</strain>
    </source>
</reference>
<organism evidence="1 2">
    <name type="scientific">Cryomyces minteri</name>
    <dbReference type="NCBI Taxonomy" id="331657"/>
    <lineage>
        <taxon>Eukaryota</taxon>
        <taxon>Fungi</taxon>
        <taxon>Dikarya</taxon>
        <taxon>Ascomycota</taxon>
        <taxon>Pezizomycotina</taxon>
        <taxon>Dothideomycetes</taxon>
        <taxon>Dothideomycetes incertae sedis</taxon>
        <taxon>Cryomyces</taxon>
    </lineage>
</organism>
<gene>
    <name evidence="1" type="ORF">B0A49_06077</name>
</gene>